<feature type="compositionally biased region" description="Low complexity" evidence="1">
    <location>
        <begin position="30"/>
        <end position="39"/>
    </location>
</feature>
<proteinExistence type="predicted"/>
<dbReference type="EMBL" id="MU866324">
    <property type="protein sequence ID" value="KAK4173716.1"/>
    <property type="molecule type" value="Genomic_DNA"/>
</dbReference>
<feature type="region of interest" description="Disordered" evidence="1">
    <location>
        <begin position="20"/>
        <end position="94"/>
    </location>
</feature>
<reference evidence="3" key="2">
    <citation type="submission" date="2023-05" db="EMBL/GenBank/DDBJ databases">
        <authorList>
            <consortium name="Lawrence Berkeley National Laboratory"/>
            <person name="Steindorff A."/>
            <person name="Hensen N."/>
            <person name="Bonometti L."/>
            <person name="Westerberg I."/>
            <person name="Brannstrom I.O."/>
            <person name="Guillou S."/>
            <person name="Cros-Aarteil S."/>
            <person name="Calhoun S."/>
            <person name="Haridas S."/>
            <person name="Kuo A."/>
            <person name="Mondo S."/>
            <person name="Pangilinan J."/>
            <person name="Riley R."/>
            <person name="Labutti K."/>
            <person name="Andreopoulos B."/>
            <person name="Lipzen A."/>
            <person name="Chen C."/>
            <person name="Yanf M."/>
            <person name="Daum C."/>
            <person name="Ng V."/>
            <person name="Clum A."/>
            <person name="Ohm R."/>
            <person name="Martin F."/>
            <person name="Silar P."/>
            <person name="Natvig D."/>
            <person name="Lalanne C."/>
            <person name="Gautier V."/>
            <person name="Ament-Velasquez S.L."/>
            <person name="Kruys A."/>
            <person name="Hutchinson M.I."/>
            <person name="Powell A.J."/>
            <person name="Barry K."/>
            <person name="Miller A.N."/>
            <person name="Grigoriev I.V."/>
            <person name="Debuchy R."/>
            <person name="Gladieux P."/>
            <person name="Thoren M.H."/>
            <person name="Johannesson H."/>
        </authorList>
    </citation>
    <scope>NUCLEOTIDE SEQUENCE</scope>
    <source>
        <strain evidence="3">CBS 892.96</strain>
    </source>
</reference>
<reference evidence="3" key="1">
    <citation type="journal article" date="2023" name="Mol. Phylogenet. Evol.">
        <title>Genome-scale phylogeny and comparative genomics of the fungal order Sordariales.</title>
        <authorList>
            <person name="Hensen N."/>
            <person name="Bonometti L."/>
            <person name="Westerberg I."/>
            <person name="Brannstrom I.O."/>
            <person name="Guillou S."/>
            <person name="Cros-Aarteil S."/>
            <person name="Calhoun S."/>
            <person name="Haridas S."/>
            <person name="Kuo A."/>
            <person name="Mondo S."/>
            <person name="Pangilinan J."/>
            <person name="Riley R."/>
            <person name="LaButti K."/>
            <person name="Andreopoulos B."/>
            <person name="Lipzen A."/>
            <person name="Chen C."/>
            <person name="Yan M."/>
            <person name="Daum C."/>
            <person name="Ng V."/>
            <person name="Clum A."/>
            <person name="Steindorff A."/>
            <person name="Ohm R.A."/>
            <person name="Martin F."/>
            <person name="Silar P."/>
            <person name="Natvig D.O."/>
            <person name="Lalanne C."/>
            <person name="Gautier V."/>
            <person name="Ament-Velasquez S.L."/>
            <person name="Kruys A."/>
            <person name="Hutchinson M.I."/>
            <person name="Powell A.J."/>
            <person name="Barry K."/>
            <person name="Miller A.N."/>
            <person name="Grigoriev I.V."/>
            <person name="Debuchy R."/>
            <person name="Gladieux P."/>
            <person name="Hiltunen Thoren M."/>
            <person name="Johannesson H."/>
        </authorList>
    </citation>
    <scope>NUCLEOTIDE SEQUENCE</scope>
    <source>
        <strain evidence="3">CBS 892.96</strain>
    </source>
</reference>
<feature type="compositionally biased region" description="Basic and acidic residues" evidence="1">
    <location>
        <begin position="347"/>
        <end position="356"/>
    </location>
</feature>
<feature type="compositionally biased region" description="Low complexity" evidence="1">
    <location>
        <begin position="150"/>
        <end position="164"/>
    </location>
</feature>
<feature type="domain" description="C2H2-type" evidence="2">
    <location>
        <begin position="264"/>
        <end position="287"/>
    </location>
</feature>
<comment type="caution">
    <text evidence="3">The sequence shown here is derived from an EMBL/GenBank/DDBJ whole genome shotgun (WGS) entry which is preliminary data.</text>
</comment>
<protein>
    <recommendedName>
        <fullName evidence="2">C2H2-type domain-containing protein</fullName>
    </recommendedName>
</protein>
<evidence type="ECO:0000259" key="2">
    <source>
        <dbReference type="PROSITE" id="PS00028"/>
    </source>
</evidence>
<gene>
    <name evidence="3" type="ORF">QBC36DRAFT_193979</name>
</gene>
<feature type="region of interest" description="Disordered" evidence="1">
    <location>
        <begin position="687"/>
        <end position="737"/>
    </location>
</feature>
<evidence type="ECO:0000313" key="4">
    <source>
        <dbReference type="Proteomes" id="UP001302321"/>
    </source>
</evidence>
<dbReference type="AlphaFoldDB" id="A0AAN6W3Q6"/>
<name>A0AAN6W3Q6_9PEZI</name>
<feature type="region of interest" description="Disordered" evidence="1">
    <location>
        <begin position="312"/>
        <end position="408"/>
    </location>
</feature>
<accession>A0AAN6W3Q6</accession>
<feature type="compositionally biased region" description="Acidic residues" evidence="1">
    <location>
        <begin position="181"/>
        <end position="192"/>
    </location>
</feature>
<dbReference type="InterPro" id="IPR013087">
    <property type="entry name" value="Znf_C2H2_type"/>
</dbReference>
<feature type="compositionally biased region" description="Polar residues" evidence="1">
    <location>
        <begin position="357"/>
        <end position="373"/>
    </location>
</feature>
<keyword evidence="4" id="KW-1185">Reference proteome</keyword>
<evidence type="ECO:0000313" key="3">
    <source>
        <dbReference type="EMBL" id="KAK4173716.1"/>
    </source>
</evidence>
<organism evidence="3 4">
    <name type="scientific">Triangularia setosa</name>
    <dbReference type="NCBI Taxonomy" id="2587417"/>
    <lineage>
        <taxon>Eukaryota</taxon>
        <taxon>Fungi</taxon>
        <taxon>Dikarya</taxon>
        <taxon>Ascomycota</taxon>
        <taxon>Pezizomycotina</taxon>
        <taxon>Sordariomycetes</taxon>
        <taxon>Sordariomycetidae</taxon>
        <taxon>Sordariales</taxon>
        <taxon>Podosporaceae</taxon>
        <taxon>Triangularia</taxon>
    </lineage>
</organism>
<feature type="region of interest" description="Disordered" evidence="1">
    <location>
        <begin position="127"/>
        <end position="196"/>
    </location>
</feature>
<feature type="compositionally biased region" description="Low complexity" evidence="1">
    <location>
        <begin position="374"/>
        <end position="388"/>
    </location>
</feature>
<sequence length="874" mass="94958">MTGQTSQAFAEFAENGSIGGWLFGRRDGSASTTTPAKAHPTPPTALDSEPPQITSDILLSRAAIHSPAIQFAPPPPKDAGPKSTKYTNEADWRKAISEALKRRRASGANGQSHGRNKKRVQMGNVQSSLLSFPPPSGLSGQHQSRPLEPASTSSTSASASTSESSDVEMDHLTPILAPENIPDDSNDGDWEEGSQGSNVSVANLLNSQLQTEATEAADTVPHRALELTPSGRLYLRWNNEPMYGTLIPDGYEWSTARPGFPWICPVRSCRKLFPAVKQLGGHFVRQHRGSLLNDNMDGTLSIRGRYADLRNGEGVPLNNRPKPGIVVSVGPLDPSEPPMVAPSLPEQGRHDVDHNHSQLGAGSENSAAQSPALTSATGGPSSSTPSPGDGFEFAEPGRKYTEWSDENGDPRSLCGALIPAGYTMRSEPRQKPFCCPVRNCAMECMRVKDLGFHFARGHYASYLKDNGDGTFDVVGVYAPKRGNIVGSGKILNPSPPIVVAQTRPNGSIDWVPNWGSMKLLPTQDVAAAAAAAAVHDSASDVPMGEEAPKTWDWPPKSTWEQMEPTPILSQAAQNFWLKKVLPALPGASNIPRQPSVIKLLECRQKRELHPGPNAGENQFAGAKVREIAATVIQMVGDELQTGVCTKCQDERGMWREVVWKDKHQKHISPRPQAMMANEERDAIMEDVDQREEGPSTRYQMRTRATVSEQEQQQQQEPVIERRQPPNSLITKDGASNGVMATGLVPSESVFEMEDWEMAPGRIRDPSSECEFSAIAFSKSYLSSSQAVDVCEDIAFRVDTIQSGHNFKIEADSNQMRLCSLASGKLRVKIEDEPEFVIGPHGMFKVKAGVACTVTNRMYIDAIMHTTVLNGFVLG</sequence>
<dbReference type="Proteomes" id="UP001302321">
    <property type="component" value="Unassembled WGS sequence"/>
</dbReference>
<feature type="compositionally biased region" description="Polar residues" evidence="1">
    <location>
        <begin position="696"/>
        <end position="707"/>
    </location>
</feature>
<evidence type="ECO:0000256" key="1">
    <source>
        <dbReference type="SAM" id="MobiDB-lite"/>
    </source>
</evidence>
<dbReference type="PROSITE" id="PS00028">
    <property type="entry name" value="ZINC_FINGER_C2H2_1"/>
    <property type="match status" value="1"/>
</dbReference>